<feature type="domain" description="DUF1707" evidence="2">
    <location>
        <begin position="62"/>
        <end position="114"/>
    </location>
</feature>
<evidence type="ECO:0000259" key="2">
    <source>
        <dbReference type="Pfam" id="PF08044"/>
    </source>
</evidence>
<evidence type="ECO:0000259" key="3">
    <source>
        <dbReference type="Pfam" id="PF09922"/>
    </source>
</evidence>
<accession>A0A4R4TFX5</accession>
<comment type="caution">
    <text evidence="4">The sequence shown here is derived from an EMBL/GenBank/DDBJ whole genome shotgun (WGS) entry which is preliminary data.</text>
</comment>
<dbReference type="PANTHER" id="PTHR40763:SF4">
    <property type="entry name" value="DUF1707 DOMAIN-CONTAINING PROTEIN"/>
    <property type="match status" value="1"/>
</dbReference>
<evidence type="ECO:0000313" key="4">
    <source>
        <dbReference type="EMBL" id="TDC73843.1"/>
    </source>
</evidence>
<feature type="compositionally biased region" description="Low complexity" evidence="1">
    <location>
        <begin position="50"/>
        <end position="64"/>
    </location>
</feature>
<feature type="domain" description="Cell wall-active antibiotics response LiaF-like C-terminal" evidence="3">
    <location>
        <begin position="160"/>
        <end position="231"/>
    </location>
</feature>
<evidence type="ECO:0000313" key="5">
    <source>
        <dbReference type="Proteomes" id="UP000295345"/>
    </source>
</evidence>
<dbReference type="PANTHER" id="PTHR40763">
    <property type="entry name" value="MEMBRANE PROTEIN-RELATED"/>
    <property type="match status" value="1"/>
</dbReference>
<organism evidence="4 5">
    <name type="scientific">Streptomyces hainanensis</name>
    <dbReference type="NCBI Taxonomy" id="402648"/>
    <lineage>
        <taxon>Bacteria</taxon>
        <taxon>Bacillati</taxon>
        <taxon>Actinomycetota</taxon>
        <taxon>Actinomycetes</taxon>
        <taxon>Kitasatosporales</taxon>
        <taxon>Streptomycetaceae</taxon>
        <taxon>Streptomyces</taxon>
    </lineage>
</organism>
<dbReference type="Pfam" id="PF09922">
    <property type="entry name" value="LiaF-like_C"/>
    <property type="match status" value="1"/>
</dbReference>
<dbReference type="AlphaFoldDB" id="A0A4R4TFX5"/>
<keyword evidence="5" id="KW-1185">Reference proteome</keyword>
<protein>
    <submittedName>
        <fullName evidence="4">DUF1707 and DUF2154 domain-containing protein</fullName>
    </submittedName>
</protein>
<feature type="region of interest" description="Disordered" evidence="1">
    <location>
        <begin position="112"/>
        <end position="144"/>
    </location>
</feature>
<dbReference type="InterPro" id="IPR012551">
    <property type="entry name" value="DUF1707_SHOCT-like"/>
</dbReference>
<gene>
    <name evidence="4" type="ORF">E1283_17890</name>
</gene>
<dbReference type="Pfam" id="PF08044">
    <property type="entry name" value="DUF1707"/>
    <property type="match status" value="1"/>
</dbReference>
<name>A0A4R4TFX5_9ACTN</name>
<dbReference type="EMBL" id="SMKI01000179">
    <property type="protein sequence ID" value="TDC73843.1"/>
    <property type="molecule type" value="Genomic_DNA"/>
</dbReference>
<dbReference type="InterPro" id="IPR024425">
    <property type="entry name" value="LiaF-like_C"/>
</dbReference>
<sequence>MADTGPRDWSRCIAFRYADRVTAENPPAVPLEKAPLDGVPLDKLPLDTSAAPQQAAAGPPAVRASDADRDRIADILREALAEGRIDAEEHAERIDAVYRAKTLAELEPLIGDLPAGQRQPPAPASGHGPRPAARPSGHGLQMSGPKNVVAVLSGASRQGRWRVGGKINAVAVCGGVELDLTEAIFEQQHVVINATAICGGIEIKLPENVTLRSAGSGVMGGFEVKETESTEPTAPVITVQGVAIWGGVDARTVGGRRIRDLRDE</sequence>
<proteinExistence type="predicted"/>
<feature type="region of interest" description="Disordered" evidence="1">
    <location>
        <begin position="25"/>
        <end position="68"/>
    </location>
</feature>
<evidence type="ECO:0000256" key="1">
    <source>
        <dbReference type="SAM" id="MobiDB-lite"/>
    </source>
</evidence>
<dbReference type="Proteomes" id="UP000295345">
    <property type="component" value="Unassembled WGS sequence"/>
</dbReference>
<dbReference type="OrthoDB" id="4772576at2"/>
<reference evidence="4 5" key="1">
    <citation type="submission" date="2019-03" db="EMBL/GenBank/DDBJ databases">
        <title>Draft genome sequences of novel Actinobacteria.</title>
        <authorList>
            <person name="Sahin N."/>
            <person name="Ay H."/>
            <person name="Saygin H."/>
        </authorList>
    </citation>
    <scope>NUCLEOTIDE SEQUENCE [LARGE SCALE GENOMIC DNA]</scope>
    <source>
        <strain evidence="4 5">DSM 41900</strain>
    </source>
</reference>